<proteinExistence type="predicted"/>
<gene>
    <name evidence="2" type="ORF">A3J54_03500</name>
</gene>
<name>A0A1G2G4J0_9BACT</name>
<evidence type="ECO:0000313" key="2">
    <source>
        <dbReference type="EMBL" id="OGZ45165.1"/>
    </source>
</evidence>
<reference evidence="2 3" key="1">
    <citation type="journal article" date="2016" name="Nat. Commun.">
        <title>Thousands of microbial genomes shed light on interconnected biogeochemical processes in an aquifer system.</title>
        <authorList>
            <person name="Anantharaman K."/>
            <person name="Brown C.T."/>
            <person name="Hug L.A."/>
            <person name="Sharon I."/>
            <person name="Castelle C.J."/>
            <person name="Probst A.J."/>
            <person name="Thomas B.C."/>
            <person name="Singh A."/>
            <person name="Wilkins M.J."/>
            <person name="Karaoz U."/>
            <person name="Brodie E.L."/>
            <person name="Williams K.H."/>
            <person name="Hubbard S.S."/>
            <person name="Banfield J.F."/>
        </authorList>
    </citation>
    <scope>NUCLEOTIDE SEQUENCE [LARGE SCALE GENOMIC DNA]</scope>
</reference>
<dbReference type="Proteomes" id="UP000176576">
    <property type="component" value="Unassembled WGS sequence"/>
</dbReference>
<sequence>MKQKKGLRVRRPLLFGWRFLFAVFIFIRRWNGVEYFYASNRYQKGGSRLTVQERRVFKEGVSYQEADCCKIAAFFV</sequence>
<evidence type="ECO:0000313" key="3">
    <source>
        <dbReference type="Proteomes" id="UP000176576"/>
    </source>
</evidence>
<keyword evidence="1" id="KW-0472">Membrane</keyword>
<organism evidence="2 3">
    <name type="scientific">Candidatus Ryanbacteria bacterium RIFCSPHIGHO2_02_FULL_45_13b</name>
    <dbReference type="NCBI Taxonomy" id="1802117"/>
    <lineage>
        <taxon>Bacteria</taxon>
        <taxon>Candidatus Ryaniibacteriota</taxon>
    </lineage>
</organism>
<feature type="transmembrane region" description="Helical" evidence="1">
    <location>
        <begin position="12"/>
        <end position="30"/>
    </location>
</feature>
<dbReference type="EMBL" id="MHNN01000023">
    <property type="protein sequence ID" value="OGZ45165.1"/>
    <property type="molecule type" value="Genomic_DNA"/>
</dbReference>
<evidence type="ECO:0000256" key="1">
    <source>
        <dbReference type="SAM" id="Phobius"/>
    </source>
</evidence>
<dbReference type="STRING" id="1802117.A3J54_03500"/>
<keyword evidence="1" id="KW-1133">Transmembrane helix</keyword>
<protein>
    <submittedName>
        <fullName evidence="2">Uncharacterized protein</fullName>
    </submittedName>
</protein>
<dbReference type="AlphaFoldDB" id="A0A1G2G4J0"/>
<keyword evidence="1" id="KW-0812">Transmembrane</keyword>
<accession>A0A1G2G4J0</accession>
<comment type="caution">
    <text evidence="2">The sequence shown here is derived from an EMBL/GenBank/DDBJ whole genome shotgun (WGS) entry which is preliminary data.</text>
</comment>